<comment type="subcellular location">
    <subcellularLocation>
        <location evidence="1">Cell membrane</location>
        <topology evidence="1">Multi-pass membrane protein</topology>
    </subcellularLocation>
</comment>
<keyword evidence="5 6" id="KW-0472">Membrane</keyword>
<dbReference type="Pfam" id="PF01810">
    <property type="entry name" value="LysE"/>
    <property type="match status" value="1"/>
</dbReference>
<comment type="caution">
    <text evidence="7">The sequence shown here is derived from an EMBL/GenBank/DDBJ whole genome shotgun (WGS) entry which is preliminary data.</text>
</comment>
<evidence type="ECO:0000256" key="2">
    <source>
        <dbReference type="ARBA" id="ARBA00022475"/>
    </source>
</evidence>
<proteinExistence type="predicted"/>
<name>A0A916Y741_9FLAO</name>
<evidence type="ECO:0000256" key="3">
    <source>
        <dbReference type="ARBA" id="ARBA00022692"/>
    </source>
</evidence>
<evidence type="ECO:0000256" key="1">
    <source>
        <dbReference type="ARBA" id="ARBA00004651"/>
    </source>
</evidence>
<keyword evidence="3 6" id="KW-0812">Transmembrane</keyword>
<dbReference type="AlphaFoldDB" id="A0A916Y741"/>
<keyword evidence="8" id="KW-1185">Reference proteome</keyword>
<dbReference type="PIRSF" id="PIRSF006324">
    <property type="entry name" value="LeuE"/>
    <property type="match status" value="1"/>
</dbReference>
<reference evidence="7" key="2">
    <citation type="submission" date="2020-09" db="EMBL/GenBank/DDBJ databases">
        <authorList>
            <person name="Sun Q."/>
            <person name="Zhou Y."/>
        </authorList>
    </citation>
    <scope>NUCLEOTIDE SEQUENCE</scope>
    <source>
        <strain evidence="7">CGMCC 1.12506</strain>
    </source>
</reference>
<reference evidence="7" key="1">
    <citation type="journal article" date="2014" name="Int. J. Syst. Evol. Microbiol.">
        <title>Complete genome sequence of Corynebacterium casei LMG S-19264T (=DSM 44701T), isolated from a smear-ripened cheese.</title>
        <authorList>
            <consortium name="US DOE Joint Genome Institute (JGI-PGF)"/>
            <person name="Walter F."/>
            <person name="Albersmeier A."/>
            <person name="Kalinowski J."/>
            <person name="Ruckert C."/>
        </authorList>
    </citation>
    <scope>NUCLEOTIDE SEQUENCE</scope>
    <source>
        <strain evidence="7">CGMCC 1.12506</strain>
    </source>
</reference>
<dbReference type="PANTHER" id="PTHR30086:SF20">
    <property type="entry name" value="ARGININE EXPORTER PROTEIN ARGO-RELATED"/>
    <property type="match status" value="1"/>
</dbReference>
<dbReference type="Proteomes" id="UP000625735">
    <property type="component" value="Unassembled WGS sequence"/>
</dbReference>
<keyword evidence="2" id="KW-1003">Cell membrane</keyword>
<feature type="transmembrane region" description="Helical" evidence="6">
    <location>
        <begin position="67"/>
        <end position="88"/>
    </location>
</feature>
<dbReference type="EMBL" id="BMFG01000010">
    <property type="protein sequence ID" value="GGD32805.1"/>
    <property type="molecule type" value="Genomic_DNA"/>
</dbReference>
<accession>A0A916Y741</accession>
<dbReference type="RefSeq" id="WP_229734150.1">
    <property type="nucleotide sequence ID" value="NZ_BMFG01000010.1"/>
</dbReference>
<evidence type="ECO:0000256" key="6">
    <source>
        <dbReference type="SAM" id="Phobius"/>
    </source>
</evidence>
<sequence>MSLIPFLIASVALTVSPGPDILYVMTQSISNGKKYGIATAAGLVLGILVHTSLIALGVSALLKQSEVVFMGIKILGAVYLLWIAYQVYRAPATVAVAPDAVPTKSPMALVQQGFIMNVLNPKVTLFFLAFFPGFIDEKLGNVTQQIYILGLVFMVQAFLIFAAVSIVADRLTGFLRTSERFALFLKGLQVVVFVGIAVLILL</sequence>
<feature type="transmembrane region" description="Helical" evidence="6">
    <location>
        <begin position="146"/>
        <end position="168"/>
    </location>
</feature>
<dbReference type="InterPro" id="IPR001123">
    <property type="entry name" value="LeuE-type"/>
</dbReference>
<gene>
    <name evidence="7" type="ORF">GCM10011343_23560</name>
</gene>
<keyword evidence="4 6" id="KW-1133">Transmembrane helix</keyword>
<organism evidence="7 8">
    <name type="scientific">Flavobacterium orientale</name>
    <dbReference type="NCBI Taxonomy" id="1756020"/>
    <lineage>
        <taxon>Bacteria</taxon>
        <taxon>Pseudomonadati</taxon>
        <taxon>Bacteroidota</taxon>
        <taxon>Flavobacteriia</taxon>
        <taxon>Flavobacteriales</taxon>
        <taxon>Flavobacteriaceae</taxon>
        <taxon>Flavobacterium</taxon>
    </lineage>
</organism>
<feature type="transmembrane region" description="Helical" evidence="6">
    <location>
        <begin position="114"/>
        <end position="134"/>
    </location>
</feature>
<dbReference type="PANTHER" id="PTHR30086">
    <property type="entry name" value="ARGININE EXPORTER PROTEIN ARGO"/>
    <property type="match status" value="1"/>
</dbReference>
<feature type="transmembrane region" description="Helical" evidence="6">
    <location>
        <begin position="180"/>
        <end position="201"/>
    </location>
</feature>
<feature type="transmembrane region" description="Helical" evidence="6">
    <location>
        <begin position="41"/>
        <end position="62"/>
    </location>
</feature>
<protein>
    <submittedName>
        <fullName evidence="7">LysE family translocator</fullName>
    </submittedName>
</protein>
<evidence type="ECO:0000313" key="7">
    <source>
        <dbReference type="EMBL" id="GGD32805.1"/>
    </source>
</evidence>
<evidence type="ECO:0000256" key="5">
    <source>
        <dbReference type="ARBA" id="ARBA00023136"/>
    </source>
</evidence>
<evidence type="ECO:0000256" key="4">
    <source>
        <dbReference type="ARBA" id="ARBA00022989"/>
    </source>
</evidence>
<dbReference type="GO" id="GO:0015171">
    <property type="term" value="F:amino acid transmembrane transporter activity"/>
    <property type="evidence" value="ECO:0007669"/>
    <property type="project" value="TreeGrafter"/>
</dbReference>
<dbReference type="GO" id="GO:0005886">
    <property type="term" value="C:plasma membrane"/>
    <property type="evidence" value="ECO:0007669"/>
    <property type="project" value="UniProtKB-SubCell"/>
</dbReference>
<evidence type="ECO:0000313" key="8">
    <source>
        <dbReference type="Proteomes" id="UP000625735"/>
    </source>
</evidence>